<keyword evidence="3" id="KW-1185">Reference proteome</keyword>
<evidence type="ECO:0000259" key="1">
    <source>
        <dbReference type="Pfam" id="PF20680"/>
    </source>
</evidence>
<evidence type="ECO:0000313" key="2">
    <source>
        <dbReference type="EMBL" id="EPX61711.1"/>
    </source>
</evidence>
<reference evidence="2" key="1">
    <citation type="submission" date="2013-05" db="EMBL/GenBank/DDBJ databases">
        <title>Genome assembly of Cystobacter fuscus DSM 2262.</title>
        <authorList>
            <person name="Sharma G."/>
            <person name="Khatri I."/>
            <person name="Kaur C."/>
            <person name="Mayilraj S."/>
            <person name="Subramanian S."/>
        </authorList>
    </citation>
    <scope>NUCLEOTIDE SEQUENCE [LARGE SCALE GENOMIC DNA]</scope>
    <source>
        <strain evidence="2">DSM 2262</strain>
    </source>
</reference>
<sequence length="568" mass="62207">MWPDDRQVLIDPTVDIASTIEGHPVIIGAQGSSILEGLPRDVLGAISELARSPVSWGMLRAELSKRCAGLPTDELLEALAPLLLVTEEEARSRRPSWLRVERPAEPISVAGDGPLARELARAYGLDPIPIENLQQGGAGLALVVLDGCTLGRCFEEERRVRASQISALFIVPTARGIVLGPRLERGQGEPLAAVLEETVFPGLGPLATHPDTERLRTAAVGAPGGAWLERLIDEVSLRLGCPKGSADPGIALVNEPATGRRGRHSYDASRFVWREDDLASLEVLNRPGKEGFEDARVPMLASALAERGSDRFQHSVGTFRDHLLGTGRILRGWRQRSEICRAGMFHSAYSTQFFREHLFAPWERETVRELIGETAEALVFLFCTVDRFRLTAEVAKRHTLDGGLILHNLHTEQQQRFSPRVVAALLVVEMANLAEQVAYRDRAPGLWMSKVSHFGRVIRSHLYAVPPVFDHCSAVLTPEEEKAALATYAQAHTGAPGEEKHLRETVALNPWVGEPHIRLVRLCAARGEHLKAEGHARRGAALLTAWGTPWDKSLHLDQWLVAAAASAG</sequence>
<gene>
    <name evidence="2" type="ORF">D187_010330</name>
</gene>
<dbReference type="eggNOG" id="COG3751">
    <property type="taxonomic scope" value="Bacteria"/>
</dbReference>
<dbReference type="AlphaFoldDB" id="S9PF93"/>
<comment type="caution">
    <text evidence="2">The sequence shown here is derived from an EMBL/GenBank/DDBJ whole genome shotgun (WGS) entry which is preliminary data.</text>
</comment>
<dbReference type="EMBL" id="ANAH02000009">
    <property type="protein sequence ID" value="EPX61711.1"/>
    <property type="molecule type" value="Genomic_DNA"/>
</dbReference>
<protein>
    <recommendedName>
        <fullName evidence="1">DUF6817 domain-containing protein</fullName>
    </recommendedName>
</protein>
<dbReference type="PANTHER" id="PTHR37391">
    <property type="entry name" value="E3 UBIQUITIN-PROTEIN LIGASE"/>
    <property type="match status" value="1"/>
</dbReference>
<feature type="domain" description="DUF6817" evidence="1">
    <location>
        <begin position="304"/>
        <end position="387"/>
    </location>
</feature>
<name>S9PF93_CYSF2</name>
<dbReference type="InterPro" id="IPR049202">
    <property type="entry name" value="DUF6817"/>
</dbReference>
<dbReference type="RefSeq" id="WP_002628671.1">
    <property type="nucleotide sequence ID" value="NZ_ANAH02000009.1"/>
</dbReference>
<proteinExistence type="predicted"/>
<evidence type="ECO:0000313" key="3">
    <source>
        <dbReference type="Proteomes" id="UP000011682"/>
    </source>
</evidence>
<dbReference type="Pfam" id="PF20680">
    <property type="entry name" value="DUF6817"/>
    <property type="match status" value="1"/>
</dbReference>
<dbReference type="PANTHER" id="PTHR37391:SF2">
    <property type="entry name" value="E3 UBIQUITIN-PROTEIN LIGASE"/>
    <property type="match status" value="1"/>
</dbReference>
<dbReference type="Proteomes" id="UP000011682">
    <property type="component" value="Unassembled WGS sequence"/>
</dbReference>
<organism evidence="2 3">
    <name type="scientific">Cystobacter fuscus (strain ATCC 25194 / DSM 2262 / NBRC 100088 / M29)</name>
    <dbReference type="NCBI Taxonomy" id="1242864"/>
    <lineage>
        <taxon>Bacteria</taxon>
        <taxon>Pseudomonadati</taxon>
        <taxon>Myxococcota</taxon>
        <taxon>Myxococcia</taxon>
        <taxon>Myxococcales</taxon>
        <taxon>Cystobacterineae</taxon>
        <taxon>Archangiaceae</taxon>
        <taxon>Cystobacter</taxon>
    </lineage>
</organism>
<accession>S9PF93</accession>